<evidence type="ECO:0000256" key="1">
    <source>
        <dbReference type="SAM" id="Phobius"/>
    </source>
</evidence>
<dbReference type="EMBL" id="CP072110">
    <property type="protein sequence ID" value="QTH64563.1"/>
    <property type="molecule type" value="Genomic_DNA"/>
</dbReference>
<dbReference type="Pfam" id="PF19942">
    <property type="entry name" value="DUF6404"/>
    <property type="match status" value="1"/>
</dbReference>
<proteinExistence type="predicted"/>
<dbReference type="KEGG" id="psym:J1N51_03580"/>
<evidence type="ECO:0000313" key="3">
    <source>
        <dbReference type="Proteomes" id="UP000682739"/>
    </source>
</evidence>
<gene>
    <name evidence="2" type="ORF">J1N51_03580</name>
</gene>
<evidence type="ECO:0000313" key="2">
    <source>
        <dbReference type="EMBL" id="QTH64563.1"/>
    </source>
</evidence>
<dbReference type="Proteomes" id="UP000682739">
    <property type="component" value="Chromosome"/>
</dbReference>
<feature type="transmembrane region" description="Helical" evidence="1">
    <location>
        <begin position="81"/>
        <end position="97"/>
    </location>
</feature>
<keyword evidence="1" id="KW-0812">Transmembrane</keyword>
<accession>A0A975DCU5</accession>
<reference evidence="2" key="1">
    <citation type="submission" date="2021-03" db="EMBL/GenBank/DDBJ databases">
        <title>Description of Psychrosphaera ytuae sp. nov. isolated from deep sea sediment of South China Sea.</title>
        <authorList>
            <person name="Zhang J."/>
            <person name="Xu X.-D."/>
        </authorList>
    </citation>
    <scope>NUCLEOTIDE SEQUENCE</scope>
    <source>
        <strain evidence="2">MTZ26</strain>
    </source>
</reference>
<dbReference type="AlphaFoldDB" id="A0A975DCU5"/>
<keyword evidence="3" id="KW-1185">Reference proteome</keyword>
<name>A0A975DCU5_9GAMM</name>
<dbReference type="InterPro" id="IPR045644">
    <property type="entry name" value="DUF6404"/>
</dbReference>
<organism evidence="2 3">
    <name type="scientific">Psychrosphaera ytuae</name>
    <dbReference type="NCBI Taxonomy" id="2820710"/>
    <lineage>
        <taxon>Bacteria</taxon>
        <taxon>Pseudomonadati</taxon>
        <taxon>Pseudomonadota</taxon>
        <taxon>Gammaproteobacteria</taxon>
        <taxon>Alteromonadales</taxon>
        <taxon>Pseudoalteromonadaceae</taxon>
        <taxon>Psychrosphaera</taxon>
    </lineage>
</organism>
<keyword evidence="1" id="KW-1133">Transmembrane helix</keyword>
<dbReference type="RefSeq" id="WP_208832617.1">
    <property type="nucleotide sequence ID" value="NZ_CP072110.1"/>
</dbReference>
<sequence length="125" mass="14488">MNFAQKAKHYTQEMEYLGISKDIAAPLLYRILWALHVEEIPPLFAARNRVFGILSFYYLSLLTTAYAAISMVVGFKALDYWNIYLLVGLLSVLLAFLKSIRYEQEADALELPDWDVYLSNRTEQQ</sequence>
<keyword evidence="1" id="KW-0472">Membrane</keyword>
<feature type="transmembrane region" description="Helical" evidence="1">
    <location>
        <begin position="56"/>
        <end position="75"/>
    </location>
</feature>
<protein>
    <submittedName>
        <fullName evidence="2">Uncharacterized protein</fullName>
    </submittedName>
</protein>